<gene>
    <name evidence="11" type="ORF">FGF04_37705</name>
</gene>
<dbReference type="Proteomes" id="UP000324965">
    <property type="component" value="Unassembled WGS sequence"/>
</dbReference>
<dbReference type="Gene3D" id="3.40.50.720">
    <property type="entry name" value="NAD(P)-binding Rossmann-like Domain"/>
    <property type="match status" value="1"/>
</dbReference>
<comment type="catalytic activity">
    <reaction evidence="9">
        <text>2-deoxy-scyllo-inosamine + NADP(+) = 3-amino-2,3-dideoxy-scyllo-inosose + NADPH + H(+)</text>
        <dbReference type="Rhea" id="RHEA:33879"/>
        <dbReference type="ChEBI" id="CHEBI:15378"/>
        <dbReference type="ChEBI" id="CHEBI:57783"/>
        <dbReference type="ChEBI" id="CHEBI:58349"/>
        <dbReference type="ChEBI" id="CHEBI:65002"/>
        <dbReference type="ChEBI" id="CHEBI:65003"/>
        <dbReference type="EC" id="1.1.1.329"/>
    </reaction>
</comment>
<dbReference type="GO" id="GO:0016491">
    <property type="term" value="F:oxidoreductase activity"/>
    <property type="evidence" value="ECO:0007669"/>
    <property type="project" value="UniProtKB-KW"/>
</dbReference>
<name>A0A5A9ZUH3_9ACTN</name>
<proteinExistence type="inferred from homology"/>
<dbReference type="SUPFAM" id="SSF51735">
    <property type="entry name" value="NAD(P)-binding Rossmann-fold domains"/>
    <property type="match status" value="1"/>
</dbReference>
<comment type="cofactor">
    <cofactor evidence="1">
        <name>Zn(2+)</name>
        <dbReference type="ChEBI" id="CHEBI:29105"/>
    </cofactor>
</comment>
<feature type="domain" description="Alcohol dehydrogenase-like N-terminal" evidence="10">
    <location>
        <begin position="35"/>
        <end position="139"/>
    </location>
</feature>
<comment type="catalytic activity">
    <reaction evidence="8">
        <text>2-deoxy-scyllo-inosamine + NAD(+) = 3-amino-2,3-dideoxy-scyllo-inosose + NADH + H(+)</text>
        <dbReference type="Rhea" id="RHEA:33883"/>
        <dbReference type="ChEBI" id="CHEBI:15378"/>
        <dbReference type="ChEBI" id="CHEBI:57540"/>
        <dbReference type="ChEBI" id="CHEBI:57945"/>
        <dbReference type="ChEBI" id="CHEBI:65002"/>
        <dbReference type="ChEBI" id="CHEBI:65003"/>
        <dbReference type="EC" id="1.1.1.329"/>
    </reaction>
</comment>
<comment type="similarity">
    <text evidence="5">Belongs to the zinc-containing alcohol dehydrogenase family. DOIA dehydrogenase subfamily.</text>
</comment>
<keyword evidence="2" id="KW-0560">Oxidoreductase</keyword>
<dbReference type="EC" id="1.1.1.329" evidence="6"/>
<dbReference type="PANTHER" id="PTHR43401:SF2">
    <property type="entry name" value="L-THREONINE 3-DEHYDROGENASE"/>
    <property type="match status" value="1"/>
</dbReference>
<dbReference type="Gene3D" id="3.90.180.10">
    <property type="entry name" value="Medium-chain alcohol dehydrogenases, catalytic domain"/>
    <property type="match status" value="1"/>
</dbReference>
<dbReference type="InterPro" id="IPR036291">
    <property type="entry name" value="NAD(P)-bd_dom_sf"/>
</dbReference>
<evidence type="ECO:0000256" key="6">
    <source>
        <dbReference type="ARBA" id="ARBA00039102"/>
    </source>
</evidence>
<evidence type="ECO:0000256" key="9">
    <source>
        <dbReference type="ARBA" id="ARBA00049085"/>
    </source>
</evidence>
<evidence type="ECO:0000259" key="10">
    <source>
        <dbReference type="Pfam" id="PF08240"/>
    </source>
</evidence>
<dbReference type="Pfam" id="PF08240">
    <property type="entry name" value="ADH_N"/>
    <property type="match status" value="1"/>
</dbReference>
<protein>
    <recommendedName>
        <fullName evidence="7">2-deoxy-scyllo-inosamine dehydrogenase</fullName>
        <ecNumber evidence="6">1.1.1.329</ecNumber>
    </recommendedName>
</protein>
<organism evidence="11 12">
    <name type="scientific">Streptomyces apricus</name>
    <dbReference type="NCBI Taxonomy" id="1828112"/>
    <lineage>
        <taxon>Bacteria</taxon>
        <taxon>Bacillati</taxon>
        <taxon>Actinomycetota</taxon>
        <taxon>Actinomycetes</taxon>
        <taxon>Kitasatosporales</taxon>
        <taxon>Streptomycetaceae</taxon>
        <taxon>Streptomyces</taxon>
    </lineage>
</organism>
<keyword evidence="12" id="KW-1185">Reference proteome</keyword>
<dbReference type="InterPro" id="IPR013154">
    <property type="entry name" value="ADH-like_N"/>
</dbReference>
<reference evidence="11 12" key="1">
    <citation type="submission" date="2019-05" db="EMBL/GenBank/DDBJ databases">
        <authorList>
            <person name="Hariharan J."/>
            <person name="Choudoir M.J."/>
            <person name="Diebold P."/>
            <person name="Panke-Buisse K."/>
            <person name="Buckley D.H."/>
        </authorList>
    </citation>
    <scope>NUCLEOTIDE SEQUENCE [LARGE SCALE GENOMIC DNA]</scope>
    <source>
        <strain evidence="11 12">SUN51</strain>
    </source>
</reference>
<dbReference type="InterPro" id="IPR050129">
    <property type="entry name" value="Zn_alcohol_dh"/>
</dbReference>
<dbReference type="PANTHER" id="PTHR43401">
    <property type="entry name" value="L-THREONINE 3-DEHYDROGENASE"/>
    <property type="match status" value="1"/>
</dbReference>
<dbReference type="OrthoDB" id="9797931at2"/>
<comment type="function">
    <text evidence="3">Catalyzes the oxidation of 2-deoxy-scyllo-inosamine (DOIA) with NAD(+) or NADP(+), forming 3-amino-2,3-dideoxy-scyllo-inosose (amino-DOI).</text>
</comment>
<evidence type="ECO:0000256" key="1">
    <source>
        <dbReference type="ARBA" id="ARBA00001947"/>
    </source>
</evidence>
<evidence type="ECO:0000256" key="5">
    <source>
        <dbReference type="ARBA" id="ARBA00038004"/>
    </source>
</evidence>
<dbReference type="AlphaFoldDB" id="A0A5A9ZUH3"/>
<evidence type="ECO:0000256" key="7">
    <source>
        <dbReference type="ARBA" id="ARBA00039387"/>
    </source>
</evidence>
<dbReference type="EMBL" id="VDFC01000097">
    <property type="protein sequence ID" value="KAA0920566.1"/>
    <property type="molecule type" value="Genomic_DNA"/>
</dbReference>
<evidence type="ECO:0000313" key="11">
    <source>
        <dbReference type="EMBL" id="KAA0920566.1"/>
    </source>
</evidence>
<evidence type="ECO:0000313" key="12">
    <source>
        <dbReference type="Proteomes" id="UP000324965"/>
    </source>
</evidence>
<evidence type="ECO:0000256" key="4">
    <source>
        <dbReference type="ARBA" id="ARBA00037908"/>
    </source>
</evidence>
<accession>A0A5A9ZUH3</accession>
<comment type="pathway">
    <text evidence="4">Metabolic intermediate biosynthesis; 2-deoxystreptamine biosynthesis; 2-deoxystreptamine from D-glucose 6-phosphate: step 3/4.</text>
</comment>
<dbReference type="InterPro" id="IPR011032">
    <property type="entry name" value="GroES-like_sf"/>
</dbReference>
<dbReference type="SUPFAM" id="SSF50129">
    <property type="entry name" value="GroES-like"/>
    <property type="match status" value="1"/>
</dbReference>
<evidence type="ECO:0000256" key="8">
    <source>
        <dbReference type="ARBA" id="ARBA00048685"/>
    </source>
</evidence>
<evidence type="ECO:0000256" key="3">
    <source>
        <dbReference type="ARBA" id="ARBA00037678"/>
    </source>
</evidence>
<evidence type="ECO:0000256" key="2">
    <source>
        <dbReference type="ARBA" id="ARBA00023002"/>
    </source>
</evidence>
<comment type="caution">
    <text evidence="11">The sequence shown here is derived from an EMBL/GenBank/DDBJ whole genome shotgun (WGS) entry which is preliminary data.</text>
</comment>
<dbReference type="RefSeq" id="WP_149515899.1">
    <property type="nucleotide sequence ID" value="NZ_VDFC01000097.1"/>
</dbReference>
<sequence>MSLRGSDLTQARRARFHGNNSIEVGQEVLPELAIGEVRVAVEISALCGSDKRLYRDGSVVVPGHEIAGRIVETSHDVPSCRVGERGVVYAPVFCGACASCAIGFTNGCLKLVELIGWQRDGGYATHVDVPVRCFVPIPDSMPLDVAVLGLDTVGTAAHGLRWAIQTRMRAVERVAVIGCGPLGLGVAAMSLDMGLPTPEVFDPIPSRLEAAMGVGARRLHDLDVENQFDIVVEASGSRAAREIAQRLVRPGAVLLALGESDEPFVIPANPRTRRTNLFTLRTFYFPMSEVEDNWAALSRVGPQLLSILGSPASLAELPEVFVSFSRGELLKPIIRFDEIG</sequence>